<accession>A0ABW4Y657</accession>
<dbReference type="Pfam" id="PF02875">
    <property type="entry name" value="Mur_ligase_C"/>
    <property type="match status" value="1"/>
</dbReference>
<evidence type="ECO:0000256" key="7">
    <source>
        <dbReference type="RuleBase" id="RU004135"/>
    </source>
</evidence>
<proteinExistence type="inferred from homology"/>
<organism evidence="11 12">
    <name type="scientific">Thiorhodococcus fuscus</name>
    <dbReference type="NCBI Taxonomy" id="527200"/>
    <lineage>
        <taxon>Bacteria</taxon>
        <taxon>Pseudomonadati</taxon>
        <taxon>Pseudomonadota</taxon>
        <taxon>Gammaproteobacteria</taxon>
        <taxon>Chromatiales</taxon>
        <taxon>Chromatiaceae</taxon>
        <taxon>Thiorhodococcus</taxon>
    </lineage>
</organism>
<gene>
    <name evidence="11" type="ORF">ACFSJC_07430</name>
</gene>
<dbReference type="SUPFAM" id="SSF53244">
    <property type="entry name" value="MurD-like peptide ligases, peptide-binding domain"/>
    <property type="match status" value="1"/>
</dbReference>
<sequence length="522" mass="56067">MMALAQPGYVWRLGDLIGGLFDLPPESESALDLRVSGLALDSRTLIPGALFLACQGRCVHALSFADEARRRGAIAILAESTDEWPVEVMRHLEGRLGLPVIPVAALSSRLAAIADRFHGTPSARLEVFGIAGASGKTSLGHLLAQACSAEFSCALIGSIGNGFPGDLHVGPSATSDPLTLQWTLEDLRSRGARGITLEMPSHAPARSSLSAVRVSHALFTNLDRNQRVAHDGASVEVEAVRALFASPGLAWAVLNLDDSLSDEILDSLAPDVSVAAYSLRPDAHPPGRCDLWLQARAIETLPRGLRMRVQCTDDSGLEEAVLEVGLLGRFNAANLMAVLAVLRSRGGSLDRAVREVARVRPVPGRMECFGTDSTPQVVVDGANTPEALERVLLNLRLHGYRRIISVFGCDGSRDRAKRARMGAIAEQLSDRIILTDDNPRHESGDAILADILAGLSAPDEVRLERQRGLAIRRAIALASTEDAVLVAGKGHEIIQDMGELKVHFSDRAQVVEALREWREGHH</sequence>
<dbReference type="InterPro" id="IPR005761">
    <property type="entry name" value="UDP-N-AcMur-Glu-dNH2Pim_ligase"/>
</dbReference>
<evidence type="ECO:0000313" key="11">
    <source>
        <dbReference type="EMBL" id="MFD2111667.1"/>
    </source>
</evidence>
<dbReference type="PANTHER" id="PTHR23135">
    <property type="entry name" value="MUR LIGASE FAMILY MEMBER"/>
    <property type="match status" value="1"/>
</dbReference>
<keyword evidence="5 7" id="KW-0131">Cell cycle</keyword>
<protein>
    <submittedName>
        <fullName evidence="11">Mur ligase family protein</fullName>
        <ecNumber evidence="11">6.3.2.13</ecNumber>
    </submittedName>
</protein>
<dbReference type="InterPro" id="IPR036615">
    <property type="entry name" value="Mur_ligase_C_dom_sf"/>
</dbReference>
<evidence type="ECO:0000256" key="6">
    <source>
        <dbReference type="ARBA" id="ARBA00023316"/>
    </source>
</evidence>
<dbReference type="InterPro" id="IPR036565">
    <property type="entry name" value="Mur-like_cat_sf"/>
</dbReference>
<dbReference type="InterPro" id="IPR004101">
    <property type="entry name" value="Mur_ligase_C"/>
</dbReference>
<keyword evidence="3 7" id="KW-0133">Cell shape</keyword>
<evidence type="ECO:0000313" key="12">
    <source>
        <dbReference type="Proteomes" id="UP001597337"/>
    </source>
</evidence>
<name>A0ABW4Y657_9GAMM</name>
<evidence type="ECO:0000259" key="10">
    <source>
        <dbReference type="Pfam" id="PF08245"/>
    </source>
</evidence>
<dbReference type="InterPro" id="IPR013221">
    <property type="entry name" value="Mur_ligase_cen"/>
</dbReference>
<dbReference type="Pfam" id="PF01225">
    <property type="entry name" value="Mur_ligase"/>
    <property type="match status" value="1"/>
</dbReference>
<keyword evidence="12" id="KW-1185">Reference proteome</keyword>
<comment type="caution">
    <text evidence="11">The sequence shown here is derived from an EMBL/GenBank/DDBJ whole genome shotgun (WGS) entry which is preliminary data.</text>
</comment>
<feature type="domain" description="Mur ligase central" evidence="10">
    <location>
        <begin position="130"/>
        <end position="341"/>
    </location>
</feature>
<keyword evidence="11" id="KW-0436">Ligase</keyword>
<feature type="domain" description="Mur ligase C-terminal" evidence="9">
    <location>
        <begin position="364"/>
        <end position="490"/>
    </location>
</feature>
<evidence type="ECO:0000256" key="3">
    <source>
        <dbReference type="ARBA" id="ARBA00022960"/>
    </source>
</evidence>
<feature type="domain" description="Mur ligase N-terminal catalytic" evidence="8">
    <location>
        <begin position="35"/>
        <end position="117"/>
    </location>
</feature>
<keyword evidence="4 7" id="KW-0573">Peptidoglycan synthesis</keyword>
<dbReference type="Gene3D" id="3.40.1390.10">
    <property type="entry name" value="MurE/MurF, N-terminal domain"/>
    <property type="match status" value="1"/>
</dbReference>
<comment type="subcellular location">
    <subcellularLocation>
        <location evidence="7">Cytoplasm</location>
    </subcellularLocation>
</comment>
<comment type="similarity">
    <text evidence="1">Belongs to the MurCDEF family. MurE subfamily.</text>
</comment>
<dbReference type="InterPro" id="IPR000713">
    <property type="entry name" value="Mur_ligase_N"/>
</dbReference>
<dbReference type="Gene3D" id="3.90.190.20">
    <property type="entry name" value="Mur ligase, C-terminal domain"/>
    <property type="match status" value="1"/>
</dbReference>
<evidence type="ECO:0000259" key="9">
    <source>
        <dbReference type="Pfam" id="PF02875"/>
    </source>
</evidence>
<evidence type="ECO:0000256" key="5">
    <source>
        <dbReference type="ARBA" id="ARBA00023306"/>
    </source>
</evidence>
<evidence type="ECO:0000256" key="1">
    <source>
        <dbReference type="ARBA" id="ARBA00005898"/>
    </source>
</evidence>
<dbReference type="Gene3D" id="3.40.1190.10">
    <property type="entry name" value="Mur-like, catalytic domain"/>
    <property type="match status" value="1"/>
</dbReference>
<dbReference type="Proteomes" id="UP001597337">
    <property type="component" value="Unassembled WGS sequence"/>
</dbReference>
<dbReference type="SUPFAM" id="SSF53623">
    <property type="entry name" value="MurD-like peptide ligases, catalytic domain"/>
    <property type="match status" value="1"/>
</dbReference>
<dbReference type="EC" id="6.3.2.13" evidence="11"/>
<evidence type="ECO:0000256" key="4">
    <source>
        <dbReference type="ARBA" id="ARBA00022984"/>
    </source>
</evidence>
<dbReference type="SUPFAM" id="SSF63418">
    <property type="entry name" value="MurE/MurF N-terminal domain"/>
    <property type="match status" value="1"/>
</dbReference>
<dbReference type="EMBL" id="JBHUHX010000015">
    <property type="protein sequence ID" value="MFD2111667.1"/>
    <property type="molecule type" value="Genomic_DNA"/>
</dbReference>
<dbReference type="Pfam" id="PF08245">
    <property type="entry name" value="Mur_ligase_M"/>
    <property type="match status" value="1"/>
</dbReference>
<keyword evidence="2 7" id="KW-0132">Cell division</keyword>
<dbReference type="InterPro" id="IPR035911">
    <property type="entry name" value="MurE/MurF_N"/>
</dbReference>
<dbReference type="PANTHER" id="PTHR23135:SF4">
    <property type="entry name" value="UDP-N-ACETYLMURAMOYL-L-ALANYL-D-GLUTAMATE--2,6-DIAMINOPIMELATE LIGASE MURE HOMOLOG, CHLOROPLASTIC"/>
    <property type="match status" value="1"/>
</dbReference>
<reference evidence="12" key="1">
    <citation type="journal article" date="2019" name="Int. J. Syst. Evol. Microbiol.">
        <title>The Global Catalogue of Microorganisms (GCM) 10K type strain sequencing project: providing services to taxonomists for standard genome sequencing and annotation.</title>
        <authorList>
            <consortium name="The Broad Institute Genomics Platform"/>
            <consortium name="The Broad Institute Genome Sequencing Center for Infectious Disease"/>
            <person name="Wu L."/>
            <person name="Ma J."/>
        </authorList>
    </citation>
    <scope>NUCLEOTIDE SEQUENCE [LARGE SCALE GENOMIC DNA]</scope>
    <source>
        <strain evidence="12">KACC 12597</strain>
    </source>
</reference>
<evidence type="ECO:0000256" key="2">
    <source>
        <dbReference type="ARBA" id="ARBA00022618"/>
    </source>
</evidence>
<keyword evidence="6 7" id="KW-0961">Cell wall biogenesis/degradation</keyword>
<evidence type="ECO:0000259" key="8">
    <source>
        <dbReference type="Pfam" id="PF01225"/>
    </source>
</evidence>
<comment type="pathway">
    <text evidence="7">Cell wall biogenesis; peptidoglycan biosynthesis.</text>
</comment>
<dbReference type="NCBIfam" id="TIGR01085">
    <property type="entry name" value="murE"/>
    <property type="match status" value="1"/>
</dbReference>
<dbReference type="RefSeq" id="WP_386025288.1">
    <property type="nucleotide sequence ID" value="NZ_JBHUHX010000015.1"/>
</dbReference>
<dbReference type="GO" id="GO:0008765">
    <property type="term" value="F:UDP-N-acetylmuramoylalanyl-D-glutamate-2,6-diaminopimelate ligase activity"/>
    <property type="evidence" value="ECO:0007669"/>
    <property type="project" value="UniProtKB-EC"/>
</dbReference>